<dbReference type="AlphaFoldDB" id="A0A5C1QQM9"/>
<evidence type="ECO:0000256" key="1">
    <source>
        <dbReference type="ARBA" id="ARBA00007557"/>
    </source>
</evidence>
<evidence type="ECO:0000259" key="4">
    <source>
        <dbReference type="SMART" id="SM00893"/>
    </source>
</evidence>
<dbReference type="GO" id="GO:0009055">
    <property type="term" value="F:electron transfer activity"/>
    <property type="evidence" value="ECO:0007669"/>
    <property type="project" value="InterPro"/>
</dbReference>
<dbReference type="PROSITE" id="PS01065">
    <property type="entry name" value="ETF_BETA"/>
    <property type="match status" value="1"/>
</dbReference>
<evidence type="ECO:0000256" key="3">
    <source>
        <dbReference type="ARBA" id="ARBA00040635"/>
    </source>
</evidence>
<evidence type="ECO:0000313" key="6">
    <source>
        <dbReference type="Proteomes" id="UP000324209"/>
    </source>
</evidence>
<dbReference type="InterPro" id="IPR033948">
    <property type="entry name" value="ETF_beta_N"/>
</dbReference>
<keyword evidence="2" id="KW-0813">Transport</keyword>
<keyword evidence="2" id="KW-0249">Electron transport</keyword>
<evidence type="ECO:0000313" key="5">
    <source>
        <dbReference type="EMBL" id="QEN09817.1"/>
    </source>
</evidence>
<feature type="domain" description="Electron transfer flavoprotein alpha/beta-subunit N-terminal" evidence="4">
    <location>
        <begin position="22"/>
        <end position="215"/>
    </location>
</feature>
<dbReference type="PIRSF" id="PIRSF000090">
    <property type="entry name" value="Beta-ETF"/>
    <property type="match status" value="1"/>
</dbReference>
<dbReference type="CDD" id="cd01714">
    <property type="entry name" value="ETF_beta"/>
    <property type="match status" value="1"/>
</dbReference>
<dbReference type="PANTHER" id="PTHR21294:SF17">
    <property type="entry name" value="PROTEIN FIXA"/>
    <property type="match status" value="1"/>
</dbReference>
<dbReference type="Proteomes" id="UP000324209">
    <property type="component" value="Chromosome"/>
</dbReference>
<organism evidence="5 6">
    <name type="scientific">Oceanispirochaeta crateris</name>
    <dbReference type="NCBI Taxonomy" id="2518645"/>
    <lineage>
        <taxon>Bacteria</taxon>
        <taxon>Pseudomonadati</taxon>
        <taxon>Spirochaetota</taxon>
        <taxon>Spirochaetia</taxon>
        <taxon>Spirochaetales</taxon>
        <taxon>Spirochaetaceae</taxon>
        <taxon>Oceanispirochaeta</taxon>
    </lineage>
</organism>
<keyword evidence="6" id="KW-1185">Reference proteome</keyword>
<dbReference type="OrthoDB" id="9804960at2"/>
<dbReference type="SMART" id="SM00893">
    <property type="entry name" value="ETF"/>
    <property type="match status" value="1"/>
</dbReference>
<dbReference type="PANTHER" id="PTHR21294">
    <property type="entry name" value="ELECTRON TRANSFER FLAVOPROTEIN BETA-SUBUNIT"/>
    <property type="match status" value="1"/>
</dbReference>
<dbReference type="InterPro" id="IPR014730">
    <property type="entry name" value="ETF_a/b_N"/>
</dbReference>
<proteinExistence type="inferred from homology"/>
<name>A0A5C1QQM9_9SPIO</name>
<evidence type="ECO:0000256" key="2">
    <source>
        <dbReference type="ARBA" id="ARBA00022982"/>
    </source>
</evidence>
<dbReference type="Gene3D" id="3.40.50.620">
    <property type="entry name" value="HUPs"/>
    <property type="match status" value="1"/>
</dbReference>
<dbReference type="InterPro" id="IPR014729">
    <property type="entry name" value="Rossmann-like_a/b/a_fold"/>
</dbReference>
<protein>
    <recommendedName>
        <fullName evidence="3">Protein FixA</fullName>
    </recommendedName>
</protein>
<dbReference type="Pfam" id="PF01012">
    <property type="entry name" value="ETF"/>
    <property type="match status" value="1"/>
</dbReference>
<gene>
    <name evidence="5" type="ORF">EXM22_00525</name>
</gene>
<dbReference type="InterPro" id="IPR012255">
    <property type="entry name" value="ETF_b"/>
</dbReference>
<reference evidence="5 6" key="1">
    <citation type="submission" date="2019-02" db="EMBL/GenBank/DDBJ databases">
        <title>Complete Genome Sequence and Methylome Analysis of free living Spirochaetas.</title>
        <authorList>
            <person name="Fomenkov A."/>
            <person name="Dubinina G."/>
            <person name="Leshcheva N."/>
            <person name="Mikheeva N."/>
            <person name="Grabovich M."/>
            <person name="Vincze T."/>
            <person name="Roberts R.J."/>
        </authorList>
    </citation>
    <scope>NUCLEOTIDE SEQUENCE [LARGE SCALE GENOMIC DNA]</scope>
    <source>
        <strain evidence="5 6">K2</strain>
    </source>
</reference>
<accession>A0A5C1QQM9</accession>
<dbReference type="KEGG" id="ock:EXM22_00525"/>
<dbReference type="EMBL" id="CP036150">
    <property type="protein sequence ID" value="QEN09817.1"/>
    <property type="molecule type" value="Genomic_DNA"/>
</dbReference>
<dbReference type="InterPro" id="IPR000049">
    <property type="entry name" value="ET-Flavoprotein_bsu_CS"/>
</dbReference>
<comment type="similarity">
    <text evidence="1">Belongs to the ETF beta-subunit/FixA family.</text>
</comment>
<dbReference type="SUPFAM" id="SSF52402">
    <property type="entry name" value="Adenine nucleotide alpha hydrolases-like"/>
    <property type="match status" value="1"/>
</dbReference>
<sequence length="265" mass="28292">MRIIVPIKQVPESSNVKMDAESGTVIRSGSNAVVNPLDLYALEAALQMREQHGGSVTALSMGPPSAMKALREALAMGCDDACLVSDRKFGGSDTWATSYIISRAIAALGDFDLILCGERATDGDTAQVGPGIAAWLDLPLASYVSKVESLDAQKGTLLVERLIEEGYQRLSLCLPALLTVVKEIAEPRLPTLEGKKRSINTEIPILGSENMDLEPAYLGLRGSPTKVVKIMTPQVTRGGRVIEAGDDTPAAVGELIKYLKEKDLV</sequence>